<sequence length="98" mass="11203">MICFLALHFVFFKRRKSWTHSIWYDSNPCVIIGPDGRRNIVLSLDVRTQTKLSQFGDLQNSYTTEAVQAAGELLVRLKETEECVITAHKRAMDAEQAS</sequence>
<gene>
    <name evidence="1" type="ORF">Fmac_008607</name>
</gene>
<dbReference type="EMBL" id="JBGMDY010000003">
    <property type="protein sequence ID" value="KAL2340667.1"/>
    <property type="molecule type" value="Genomic_DNA"/>
</dbReference>
<reference evidence="1 2" key="1">
    <citation type="submission" date="2024-08" db="EMBL/GenBank/DDBJ databases">
        <title>Insights into the chromosomal genome structure of Flemingia macrophylla.</title>
        <authorList>
            <person name="Ding Y."/>
            <person name="Zhao Y."/>
            <person name="Bi W."/>
            <person name="Wu M."/>
            <person name="Zhao G."/>
            <person name="Gong Y."/>
            <person name="Li W."/>
            <person name="Zhang P."/>
        </authorList>
    </citation>
    <scope>NUCLEOTIDE SEQUENCE [LARGE SCALE GENOMIC DNA]</scope>
    <source>
        <strain evidence="1">DYQJB</strain>
        <tissue evidence="1">Leaf</tissue>
    </source>
</reference>
<organism evidence="1 2">
    <name type="scientific">Flemingia macrophylla</name>
    <dbReference type="NCBI Taxonomy" id="520843"/>
    <lineage>
        <taxon>Eukaryota</taxon>
        <taxon>Viridiplantae</taxon>
        <taxon>Streptophyta</taxon>
        <taxon>Embryophyta</taxon>
        <taxon>Tracheophyta</taxon>
        <taxon>Spermatophyta</taxon>
        <taxon>Magnoliopsida</taxon>
        <taxon>eudicotyledons</taxon>
        <taxon>Gunneridae</taxon>
        <taxon>Pentapetalae</taxon>
        <taxon>rosids</taxon>
        <taxon>fabids</taxon>
        <taxon>Fabales</taxon>
        <taxon>Fabaceae</taxon>
        <taxon>Papilionoideae</taxon>
        <taxon>50 kb inversion clade</taxon>
        <taxon>NPAAA clade</taxon>
        <taxon>indigoferoid/millettioid clade</taxon>
        <taxon>Phaseoleae</taxon>
        <taxon>Flemingia</taxon>
    </lineage>
</organism>
<protein>
    <submittedName>
        <fullName evidence="1">Uncharacterized protein</fullName>
    </submittedName>
</protein>
<dbReference type="AlphaFoldDB" id="A0ABD1MYS1"/>
<proteinExistence type="predicted"/>
<dbReference type="Proteomes" id="UP001603857">
    <property type="component" value="Unassembled WGS sequence"/>
</dbReference>
<evidence type="ECO:0000313" key="1">
    <source>
        <dbReference type="EMBL" id="KAL2340667.1"/>
    </source>
</evidence>
<evidence type="ECO:0000313" key="2">
    <source>
        <dbReference type="Proteomes" id="UP001603857"/>
    </source>
</evidence>
<keyword evidence="2" id="KW-1185">Reference proteome</keyword>
<name>A0ABD1MYS1_9FABA</name>
<accession>A0ABD1MYS1</accession>
<comment type="caution">
    <text evidence="1">The sequence shown here is derived from an EMBL/GenBank/DDBJ whole genome shotgun (WGS) entry which is preliminary data.</text>
</comment>